<dbReference type="AlphaFoldDB" id="F8FR30"/>
<reference evidence="2 3" key="2">
    <citation type="journal article" date="2013" name="Genome Announc.">
        <title>Genome Sequence of Growth-Improving Paenibacillus mucilaginosus Strain KNP414.</title>
        <authorList>
            <person name="Lu J.J."/>
            <person name="Wang J.F."/>
            <person name="Hu X.F."/>
        </authorList>
    </citation>
    <scope>NUCLEOTIDE SEQUENCE [LARGE SCALE GENOMIC DNA]</scope>
    <source>
        <strain evidence="2 3">KNP414</strain>
    </source>
</reference>
<reference evidence="3" key="1">
    <citation type="submission" date="2011-06" db="EMBL/GenBank/DDBJ databases">
        <title>Complete genome sequence of Paenibacillus mucilaginosus KNP414.</title>
        <authorList>
            <person name="Wang J."/>
            <person name="Hu S."/>
            <person name="Hu X."/>
            <person name="Zhang B."/>
            <person name="Dong D."/>
            <person name="Zhang S."/>
            <person name="Zhao K."/>
            <person name="Wu D."/>
        </authorList>
    </citation>
    <scope>NUCLEOTIDE SEQUENCE [LARGE SCALE GENOMIC DNA]</scope>
    <source>
        <strain evidence="3">KNP414</strain>
    </source>
</reference>
<gene>
    <name evidence="2" type="ordered locus">KNP414_01906</name>
</gene>
<proteinExistence type="predicted"/>
<dbReference type="Gene3D" id="3.90.960.10">
    <property type="entry name" value="YbaK/aminoacyl-tRNA synthetase-associated domain"/>
    <property type="match status" value="1"/>
</dbReference>
<evidence type="ECO:0000259" key="1">
    <source>
        <dbReference type="Pfam" id="PF04073"/>
    </source>
</evidence>
<dbReference type="Proteomes" id="UP000006620">
    <property type="component" value="Chromosome"/>
</dbReference>
<feature type="domain" description="YbaK/aminoacyl-tRNA synthetase-associated" evidence="1">
    <location>
        <begin position="22"/>
        <end position="140"/>
    </location>
</feature>
<dbReference type="GO" id="GO:0004812">
    <property type="term" value="F:aminoacyl-tRNA ligase activity"/>
    <property type="evidence" value="ECO:0007669"/>
    <property type="project" value="UniProtKB-KW"/>
</dbReference>
<dbReference type="CDD" id="cd04332">
    <property type="entry name" value="YbaK_like"/>
    <property type="match status" value="1"/>
</dbReference>
<dbReference type="GO" id="GO:0002161">
    <property type="term" value="F:aminoacyl-tRNA deacylase activity"/>
    <property type="evidence" value="ECO:0007669"/>
    <property type="project" value="InterPro"/>
</dbReference>
<evidence type="ECO:0000313" key="3">
    <source>
        <dbReference type="Proteomes" id="UP000006620"/>
    </source>
</evidence>
<dbReference type="PANTHER" id="PTHR30411:SF1">
    <property type="entry name" value="CYTOPLASMIC PROTEIN"/>
    <property type="match status" value="1"/>
</dbReference>
<dbReference type="InterPro" id="IPR007214">
    <property type="entry name" value="YbaK/aa-tRNA-synth-assoc-dom"/>
</dbReference>
<protein>
    <submittedName>
        <fullName evidence="2">YbaK/prolyl-tRNA synthetase associated region</fullName>
    </submittedName>
</protein>
<dbReference type="SUPFAM" id="SSF55826">
    <property type="entry name" value="YbaK/ProRS associated domain"/>
    <property type="match status" value="1"/>
</dbReference>
<dbReference type="PANTHER" id="PTHR30411">
    <property type="entry name" value="CYTOPLASMIC PROTEIN"/>
    <property type="match status" value="1"/>
</dbReference>
<dbReference type="HOGENOM" id="CLU_094875_0_2_9"/>
<dbReference type="InterPro" id="IPR036754">
    <property type="entry name" value="YbaK/aa-tRNA-synt-asso_dom_sf"/>
</dbReference>
<evidence type="ECO:0000313" key="2">
    <source>
        <dbReference type="EMBL" id="AEI40468.1"/>
    </source>
</evidence>
<keyword evidence="2" id="KW-0030">Aminoacyl-tRNA synthetase</keyword>
<organism evidence="2 3">
    <name type="scientific">Paenibacillus mucilaginosus (strain KNP414)</name>
    <dbReference type="NCBI Taxonomy" id="1036673"/>
    <lineage>
        <taxon>Bacteria</taxon>
        <taxon>Bacillati</taxon>
        <taxon>Bacillota</taxon>
        <taxon>Bacilli</taxon>
        <taxon>Bacillales</taxon>
        <taxon>Paenibacillaceae</taxon>
        <taxon>Paenibacillus</taxon>
    </lineage>
</organism>
<dbReference type="EMBL" id="CP002869">
    <property type="protein sequence ID" value="AEI40468.1"/>
    <property type="molecule type" value="Genomic_DNA"/>
</dbReference>
<dbReference type="RefSeq" id="WP_013915630.1">
    <property type="nucleotide sequence ID" value="NC_015690.1"/>
</dbReference>
<dbReference type="Pfam" id="PF04073">
    <property type="entry name" value="tRNA_edit"/>
    <property type="match status" value="1"/>
</dbReference>
<dbReference type="KEGG" id="pms:KNP414_01906"/>
<accession>F8FR30</accession>
<name>F8FR30_PAEMK</name>
<keyword evidence="2" id="KW-0436">Ligase</keyword>
<sequence>MDKLISLLKSQHVDYEVIEHRKPIHTAQEGADYFGIHIGQTAPTLLLKTDKGYYALVISGDYGRVDPVHLKELFHFQEIKLARPQEVEKVTGSTVGSVALINPDIPTFIDRELYRFDYVYGGTGVPQTTLKIRPKDIEKLNHTVGYIR</sequence>